<keyword evidence="4 5" id="KW-0472">Membrane</keyword>
<evidence type="ECO:0000256" key="4">
    <source>
        <dbReference type="ARBA" id="ARBA00023136"/>
    </source>
</evidence>
<dbReference type="Proteomes" id="UP000462212">
    <property type="component" value="Unassembled WGS sequence"/>
</dbReference>
<reference evidence="6 7" key="1">
    <citation type="submission" date="2018-05" db="EMBL/GenBank/DDBJ databases">
        <title>Genome sequencing and assembly of the regulated plant pathogen Lachnellula willkommii and related sister species for the development of diagnostic species identification markers.</title>
        <authorList>
            <person name="Giroux E."/>
            <person name="Bilodeau G."/>
        </authorList>
    </citation>
    <scope>NUCLEOTIDE SEQUENCE [LARGE SCALE GENOMIC DNA]</scope>
    <source>
        <strain evidence="6 7">CBS 197.66</strain>
    </source>
</reference>
<protein>
    <submittedName>
        <fullName evidence="6">Efflux pump</fullName>
    </submittedName>
</protein>
<dbReference type="GO" id="GO:0016020">
    <property type="term" value="C:membrane"/>
    <property type="evidence" value="ECO:0007669"/>
    <property type="project" value="UniProtKB-SubCell"/>
</dbReference>
<evidence type="ECO:0000256" key="1">
    <source>
        <dbReference type="ARBA" id="ARBA00004141"/>
    </source>
</evidence>
<evidence type="ECO:0000313" key="7">
    <source>
        <dbReference type="Proteomes" id="UP000462212"/>
    </source>
</evidence>
<evidence type="ECO:0000256" key="3">
    <source>
        <dbReference type="ARBA" id="ARBA00022989"/>
    </source>
</evidence>
<keyword evidence="7" id="KW-1185">Reference proteome</keyword>
<comment type="subcellular location">
    <subcellularLocation>
        <location evidence="1">Membrane</location>
        <topology evidence="1">Multi-pass membrane protein</topology>
    </subcellularLocation>
</comment>
<evidence type="ECO:0000256" key="2">
    <source>
        <dbReference type="ARBA" id="ARBA00022692"/>
    </source>
</evidence>
<feature type="transmembrane region" description="Helical" evidence="5">
    <location>
        <begin position="48"/>
        <end position="66"/>
    </location>
</feature>
<dbReference type="EMBL" id="QGMJ01000157">
    <property type="protein sequence ID" value="TVY40943.1"/>
    <property type="molecule type" value="Genomic_DNA"/>
</dbReference>
<keyword evidence="2 5" id="KW-0812">Transmembrane</keyword>
<keyword evidence="3 5" id="KW-1133">Transmembrane helix</keyword>
<evidence type="ECO:0000313" key="6">
    <source>
        <dbReference type="EMBL" id="TVY40943.1"/>
    </source>
</evidence>
<accession>A0A8H8RWH7</accession>
<feature type="transmembrane region" description="Helical" evidence="5">
    <location>
        <begin position="72"/>
        <end position="91"/>
    </location>
</feature>
<feature type="transmembrane region" description="Helical" evidence="5">
    <location>
        <begin position="17"/>
        <end position="36"/>
    </location>
</feature>
<feature type="transmembrane region" description="Helical" evidence="5">
    <location>
        <begin position="144"/>
        <end position="167"/>
    </location>
</feature>
<dbReference type="GO" id="GO:0022857">
    <property type="term" value="F:transmembrane transporter activity"/>
    <property type="evidence" value="ECO:0007669"/>
    <property type="project" value="TreeGrafter"/>
</dbReference>
<comment type="caution">
    <text evidence="6">The sequence shown here is derived from an EMBL/GenBank/DDBJ whole genome shotgun (WGS) entry which is preliminary data.</text>
</comment>
<proteinExistence type="predicted"/>
<sequence>MYQNDISGAGFLLSLRAGVNIVLFIIILPAITRYALSKLAGPAETDLMVARGSIVLMILGTLALSVSVTPALMIMGLIVYTLGTGFAPLVRSLVTSLVESHAEGGPRDIARIYAVIGVMEGIGSLVAGPGMASAFRLGISLGESWLGLPFLVAAILFVQIAILLLTIKL</sequence>
<name>A0A8H8RWH7_9HELO</name>
<feature type="transmembrane region" description="Helical" evidence="5">
    <location>
        <begin position="112"/>
        <end position="132"/>
    </location>
</feature>
<organism evidence="6 7">
    <name type="scientific">Lachnellula subtilissima</name>
    <dbReference type="NCBI Taxonomy" id="602034"/>
    <lineage>
        <taxon>Eukaryota</taxon>
        <taxon>Fungi</taxon>
        <taxon>Dikarya</taxon>
        <taxon>Ascomycota</taxon>
        <taxon>Pezizomycotina</taxon>
        <taxon>Leotiomycetes</taxon>
        <taxon>Helotiales</taxon>
        <taxon>Lachnaceae</taxon>
        <taxon>Lachnellula</taxon>
    </lineage>
</organism>
<dbReference type="PANTHER" id="PTHR23507">
    <property type="entry name" value="ZGC:174356"/>
    <property type="match status" value="1"/>
</dbReference>
<dbReference type="OrthoDB" id="194139at2759"/>
<evidence type="ECO:0000256" key="5">
    <source>
        <dbReference type="SAM" id="Phobius"/>
    </source>
</evidence>
<dbReference type="PANTHER" id="PTHR23507:SF1">
    <property type="entry name" value="FI18259P1-RELATED"/>
    <property type="match status" value="1"/>
</dbReference>
<dbReference type="AlphaFoldDB" id="A0A8H8RWH7"/>
<gene>
    <name evidence="6" type="primary">ustT_2</name>
    <name evidence="6" type="ORF">LSUB1_G003111</name>
</gene>